<organism evidence="2">
    <name type="scientific">Tetraselmis sp. GSL018</name>
    <dbReference type="NCBI Taxonomy" id="582737"/>
    <lineage>
        <taxon>Eukaryota</taxon>
        <taxon>Viridiplantae</taxon>
        <taxon>Chlorophyta</taxon>
        <taxon>core chlorophytes</taxon>
        <taxon>Chlorodendrophyceae</taxon>
        <taxon>Chlorodendrales</taxon>
        <taxon>Chlorodendraceae</taxon>
        <taxon>Tetraselmis</taxon>
    </lineage>
</organism>
<dbReference type="EMBL" id="GBEZ01016745">
    <property type="protein sequence ID" value="JAC69534.1"/>
    <property type="molecule type" value="Transcribed_RNA"/>
</dbReference>
<evidence type="ECO:0000313" key="2">
    <source>
        <dbReference type="EMBL" id="JAC69534.1"/>
    </source>
</evidence>
<evidence type="ECO:0000256" key="1">
    <source>
        <dbReference type="SAM" id="Phobius"/>
    </source>
</evidence>
<feature type="transmembrane region" description="Helical" evidence="1">
    <location>
        <begin position="43"/>
        <end position="62"/>
    </location>
</feature>
<protein>
    <submittedName>
        <fullName evidence="2">Uncharacterized protein</fullName>
    </submittedName>
</protein>
<dbReference type="AlphaFoldDB" id="A0A061RFE6"/>
<feature type="transmembrane region" description="Helical" evidence="1">
    <location>
        <begin position="7"/>
        <end position="28"/>
    </location>
</feature>
<accession>A0A061RFE6</accession>
<reference evidence="2" key="1">
    <citation type="submission" date="2014-05" db="EMBL/GenBank/DDBJ databases">
        <title>The transcriptome of the halophilic microalga Tetraselmis sp. GSL018 isolated from the Great Salt Lake, Utah.</title>
        <authorList>
            <person name="Jinkerson R.E."/>
            <person name="D'Adamo S."/>
            <person name="Posewitz M.C."/>
        </authorList>
    </citation>
    <scope>NUCLEOTIDE SEQUENCE</scope>
    <source>
        <strain evidence="2">GSL018</strain>
    </source>
</reference>
<feature type="transmembrane region" description="Helical" evidence="1">
    <location>
        <begin position="97"/>
        <end position="118"/>
    </location>
</feature>
<name>A0A061RFE6_9CHLO</name>
<sequence length="227" mass="23419">MEIASQILKLLSTAFCAAGAVVMTLAIFTPHTLLIKDIQAETALGWPLASVWLGFLSGELIIQTPLTKPVLEPFQYDNSFLCRDVCYNLRMGGRGAVVGLTTAAALLVAGATLSSVSLAPSARAAWPPAGGGAVLPAARMATAAAAISAALGMAFWTAMLERARRDDSGPVTNFPGVSLGEASRYAAGEGVWLILAGTICSAASAACLSATRRLERLHPAGYSPVMV</sequence>
<keyword evidence="1" id="KW-0812">Transmembrane</keyword>
<keyword evidence="1" id="KW-1133">Transmembrane helix</keyword>
<gene>
    <name evidence="2" type="ORF">TSPGSL018_6152</name>
</gene>
<proteinExistence type="predicted"/>
<feature type="transmembrane region" description="Helical" evidence="1">
    <location>
        <begin position="138"/>
        <end position="158"/>
    </location>
</feature>
<keyword evidence="1" id="KW-0472">Membrane</keyword>